<dbReference type="EMBL" id="VIRB01000114">
    <property type="protein sequence ID" value="NDO70631.1"/>
    <property type="molecule type" value="Genomic_DNA"/>
</dbReference>
<dbReference type="PANTHER" id="PTHR10353:SF136">
    <property type="entry name" value="ARYL-PHOSPHO-BETA-D-GLUCOSIDASE BGLC"/>
    <property type="match status" value="1"/>
</dbReference>
<dbReference type="Gene3D" id="3.20.20.80">
    <property type="entry name" value="Glycosidases"/>
    <property type="match status" value="1"/>
</dbReference>
<dbReference type="InterPro" id="IPR001360">
    <property type="entry name" value="Glyco_hydro_1"/>
</dbReference>
<dbReference type="PANTHER" id="PTHR10353">
    <property type="entry name" value="GLYCOSYL HYDROLASE"/>
    <property type="match status" value="1"/>
</dbReference>
<keyword evidence="2 5" id="KW-0378">Hydrolase</keyword>
<dbReference type="PRINTS" id="PR00131">
    <property type="entry name" value="GLHYDRLASE1"/>
</dbReference>
<dbReference type="RefSeq" id="WP_004078878.1">
    <property type="nucleotide sequence ID" value="NZ_VIRB01000114.1"/>
</dbReference>
<gene>
    <name evidence="5" type="ORF">FMM80_19055</name>
</gene>
<dbReference type="SUPFAM" id="SSF51445">
    <property type="entry name" value="(Trans)glycosidases"/>
    <property type="match status" value="1"/>
</dbReference>
<dbReference type="GO" id="GO:0008422">
    <property type="term" value="F:beta-glucosidase activity"/>
    <property type="evidence" value="ECO:0007669"/>
    <property type="project" value="TreeGrafter"/>
</dbReference>
<evidence type="ECO:0000256" key="1">
    <source>
        <dbReference type="ARBA" id="ARBA00010838"/>
    </source>
</evidence>
<comment type="caution">
    <text evidence="5">The sequence shown here is derived from an EMBL/GenBank/DDBJ whole genome shotgun (WGS) entry which is preliminary data.</text>
</comment>
<comment type="similarity">
    <text evidence="1 4">Belongs to the glycosyl hydrolase 1 family.</text>
</comment>
<evidence type="ECO:0000313" key="5">
    <source>
        <dbReference type="EMBL" id="NDO70631.1"/>
    </source>
</evidence>
<dbReference type="OrthoDB" id="2339329at2"/>
<dbReference type="Proteomes" id="UP000474104">
    <property type="component" value="Unassembled WGS sequence"/>
</dbReference>
<dbReference type="GO" id="GO:0016052">
    <property type="term" value="P:carbohydrate catabolic process"/>
    <property type="evidence" value="ECO:0007669"/>
    <property type="project" value="TreeGrafter"/>
</dbReference>
<accession>A0A9X5H8S6</accession>
<keyword evidence="3" id="KW-0326">Glycosidase</keyword>
<organism evidence="5 6">
    <name type="scientific">Schaedlerella arabinosiphila</name>
    <dbReference type="NCBI Taxonomy" id="2044587"/>
    <lineage>
        <taxon>Bacteria</taxon>
        <taxon>Bacillati</taxon>
        <taxon>Bacillota</taxon>
        <taxon>Clostridia</taxon>
        <taxon>Lachnospirales</taxon>
        <taxon>Lachnospiraceae</taxon>
        <taxon>Schaedlerella</taxon>
    </lineage>
</organism>
<dbReference type="InterPro" id="IPR017853">
    <property type="entry name" value="GH"/>
</dbReference>
<evidence type="ECO:0000313" key="6">
    <source>
        <dbReference type="Proteomes" id="UP000474104"/>
    </source>
</evidence>
<dbReference type="PROSITE" id="PS00653">
    <property type="entry name" value="GLYCOSYL_HYDROL_F1_2"/>
    <property type="match status" value="1"/>
</dbReference>
<protein>
    <submittedName>
        <fullName evidence="5">Glycoside hydrolase family 1 protein</fullName>
    </submittedName>
</protein>
<dbReference type="FunFam" id="3.20.20.80:FF:000004">
    <property type="entry name" value="Beta-glucosidase 6-phospho-beta-glucosidase"/>
    <property type="match status" value="1"/>
</dbReference>
<dbReference type="Pfam" id="PF00232">
    <property type="entry name" value="Glyco_hydro_1"/>
    <property type="match status" value="1"/>
</dbReference>
<dbReference type="InterPro" id="IPR033132">
    <property type="entry name" value="GH_1_N_CS"/>
</dbReference>
<proteinExistence type="inferred from homology"/>
<sequence>MTSFPDNFLWGASTSAFQIEGGYMEGGKGLATTDMGTGGPDVADNKVASDHFHHWKEDVDLMAELGMKVYRMGFSWSRIMPDTTGIPNAEGLEFYDQLINYLLEKGIQPFVTLYHFECPMAPVEEFGGWASRKMIDLYLKYAEICFKHFKGRIKMWATVNEQLIATSSGRLNGNTEKDPKQYAKVLYQMSYHVSLAEHKAISLLREIDSEATIGPVCAIQVIYPRTCKPEDILAAEYAEEMMQYYLLDMSVYGKYPPYFESYLKKHGLYPHTEEDDAVCLQDSKPDFIGINYYFSGCVEAREDGPEYGIFPPWAIGDYKMCENPHVLKTEWMANGIDPKGLMAGLRKTYHRYRLPMIICENGMAYSETLGEDHKIHDTYRIDYLTQHILQVKEAVDEGYPVFGYCPWSFIDVVSSHQGFSKRYGLIYIDRTEKDVKECKRYKKDSFYWYQNVIKNNGL</sequence>
<evidence type="ECO:0000256" key="3">
    <source>
        <dbReference type="ARBA" id="ARBA00023295"/>
    </source>
</evidence>
<dbReference type="GO" id="GO:0005829">
    <property type="term" value="C:cytosol"/>
    <property type="evidence" value="ECO:0007669"/>
    <property type="project" value="TreeGrafter"/>
</dbReference>
<evidence type="ECO:0000256" key="4">
    <source>
        <dbReference type="RuleBase" id="RU003690"/>
    </source>
</evidence>
<reference evidence="5 6" key="1">
    <citation type="submission" date="2019-07" db="EMBL/GenBank/DDBJ databases">
        <title>Draft genome sequences of 15 bacterial species constituting the stable defined intestinal microbiota of the GM15 gnotobiotic mouse model.</title>
        <authorList>
            <person name="Elie C."/>
            <person name="Mathieu A."/>
            <person name="Saliou A."/>
            <person name="Darnaud M."/>
            <person name="Leulier F."/>
            <person name="Tamellini A."/>
        </authorList>
    </citation>
    <scope>NUCLEOTIDE SEQUENCE [LARGE SCALE GENOMIC DNA]</scope>
    <source>
        <strain evidence="6">ASF 502</strain>
    </source>
</reference>
<dbReference type="AlphaFoldDB" id="A0A9X5H8S6"/>
<name>A0A9X5H8S6_9FIRM</name>
<evidence type="ECO:0000256" key="2">
    <source>
        <dbReference type="ARBA" id="ARBA00022801"/>
    </source>
</evidence>